<evidence type="ECO:0000256" key="1">
    <source>
        <dbReference type="SAM" id="Phobius"/>
    </source>
</evidence>
<gene>
    <name evidence="2" type="ORF">D3A95_11740</name>
</gene>
<feature type="transmembrane region" description="Helical" evidence="1">
    <location>
        <begin position="39"/>
        <end position="59"/>
    </location>
</feature>
<dbReference type="KEGG" id="tsq:D3A95_11740"/>
<dbReference type="Proteomes" id="UP000261812">
    <property type="component" value="Chromosome"/>
</dbReference>
<dbReference type="EMBL" id="CP032152">
    <property type="protein sequence ID" value="QLL29515.1"/>
    <property type="molecule type" value="Genomic_DNA"/>
</dbReference>
<dbReference type="RefSeq" id="WP_181495157.1">
    <property type="nucleotide sequence ID" value="NZ_CP032152.1"/>
</dbReference>
<name>A0A7D6J431_9CYAN</name>
<proteinExistence type="predicted"/>
<evidence type="ECO:0000313" key="3">
    <source>
        <dbReference type="Proteomes" id="UP000261812"/>
    </source>
</evidence>
<keyword evidence="3" id="KW-1185">Reference proteome</keyword>
<feature type="transmembrane region" description="Helical" evidence="1">
    <location>
        <begin position="12"/>
        <end position="33"/>
    </location>
</feature>
<evidence type="ECO:0008006" key="4">
    <source>
        <dbReference type="Google" id="ProtNLM"/>
    </source>
</evidence>
<reference evidence="3" key="1">
    <citation type="submission" date="2018-09" db="EMBL/GenBank/DDBJ databases">
        <title>Complete genome sequence of thermophilic cyanobacteria strain Thermosynechococcus elongatus PKUAC-SCTE542.</title>
        <authorList>
            <person name="Liang Y."/>
            <person name="Tang J."/>
            <person name="Daroch M."/>
        </authorList>
    </citation>
    <scope>NUCLEOTIDE SEQUENCE [LARGE SCALE GENOMIC DNA]</scope>
    <source>
        <strain evidence="3">E542</strain>
    </source>
</reference>
<dbReference type="AlphaFoldDB" id="A0A7D6J431"/>
<accession>A0A7D6J431</accession>
<evidence type="ECO:0000313" key="2">
    <source>
        <dbReference type="EMBL" id="QLL29515.1"/>
    </source>
</evidence>
<keyword evidence="1" id="KW-0812">Transmembrane</keyword>
<feature type="transmembrane region" description="Helical" evidence="1">
    <location>
        <begin position="152"/>
        <end position="172"/>
    </location>
</feature>
<keyword evidence="1" id="KW-1133">Transmembrane helix</keyword>
<protein>
    <recommendedName>
        <fullName evidence="4">PH domain-containing protein</fullName>
    </recommendedName>
</protein>
<keyword evidence="1" id="KW-0472">Membrane</keyword>
<organism evidence="2 3">
    <name type="scientific">Thermosynechococcus sichuanensis E542</name>
    <dbReference type="NCBI Taxonomy" id="2016101"/>
    <lineage>
        <taxon>Bacteria</taxon>
        <taxon>Bacillati</taxon>
        <taxon>Cyanobacteriota</taxon>
        <taxon>Cyanophyceae</taxon>
        <taxon>Acaryochloridales</taxon>
        <taxon>Thermosynechococcaceae</taxon>
        <taxon>Thermosynechococcus</taxon>
        <taxon>Thermosynechococcus sichuanensis</taxon>
    </lineage>
</organism>
<sequence length="176" mass="19115">MTELLRFKTSPLISGTLIALYGALTLPLPFLAAQTAAPISPLLLWGAIALGGVLLWGALSQRVELDAQGIRLTYPGWVPPFLRRQWQLTWSEIQGLQPRSTSQGGLVYYLVTATGQGYLLPMRVAGFAQMMRAIEAHTGLPTAVIKPLAQPWMYGILAVFTLLLGAVDLWILTTVG</sequence>